<dbReference type="InterPro" id="IPR015422">
    <property type="entry name" value="PyrdxlP-dep_Trfase_small"/>
</dbReference>
<name>A0A7C4VS36_9BACT</name>
<evidence type="ECO:0000256" key="6">
    <source>
        <dbReference type="RuleBase" id="RU000481"/>
    </source>
</evidence>
<dbReference type="PANTHER" id="PTHR46383:SF2">
    <property type="entry name" value="AMINOTRANSFERASE"/>
    <property type="match status" value="1"/>
</dbReference>
<dbReference type="AlphaFoldDB" id="A0A7C4VS36"/>
<dbReference type="InterPro" id="IPR050596">
    <property type="entry name" value="AspAT/PAT-like"/>
</dbReference>
<comment type="similarity">
    <text evidence="2 6">Belongs to the class-I pyridoxal-phosphate-dependent aminotransferase family.</text>
</comment>
<dbReference type="CDD" id="cd00609">
    <property type="entry name" value="AAT_like"/>
    <property type="match status" value="1"/>
</dbReference>
<dbReference type="EMBL" id="DSUH01000380">
    <property type="protein sequence ID" value="HGU34470.1"/>
    <property type="molecule type" value="Genomic_DNA"/>
</dbReference>
<evidence type="ECO:0000259" key="7">
    <source>
        <dbReference type="Pfam" id="PF00155"/>
    </source>
</evidence>
<dbReference type="InterPro" id="IPR004838">
    <property type="entry name" value="NHTrfase_class1_PyrdxlP-BS"/>
</dbReference>
<evidence type="ECO:0000256" key="4">
    <source>
        <dbReference type="ARBA" id="ARBA00022679"/>
    </source>
</evidence>
<dbReference type="Gene3D" id="3.40.640.10">
    <property type="entry name" value="Type I PLP-dependent aspartate aminotransferase-like (Major domain)"/>
    <property type="match status" value="1"/>
</dbReference>
<organism evidence="8">
    <name type="scientific">Desulfatirhabdium butyrativorans</name>
    <dbReference type="NCBI Taxonomy" id="340467"/>
    <lineage>
        <taxon>Bacteria</taxon>
        <taxon>Pseudomonadati</taxon>
        <taxon>Thermodesulfobacteriota</taxon>
        <taxon>Desulfobacteria</taxon>
        <taxon>Desulfobacterales</taxon>
        <taxon>Desulfatirhabdiaceae</taxon>
        <taxon>Desulfatirhabdium</taxon>
    </lineage>
</organism>
<protein>
    <recommendedName>
        <fullName evidence="6">Aminotransferase</fullName>
        <ecNumber evidence="6">2.6.1.-</ecNumber>
    </recommendedName>
</protein>
<evidence type="ECO:0000256" key="1">
    <source>
        <dbReference type="ARBA" id="ARBA00001933"/>
    </source>
</evidence>
<dbReference type="InterPro" id="IPR015424">
    <property type="entry name" value="PyrdxlP-dep_Trfase"/>
</dbReference>
<feature type="domain" description="Aminotransferase class I/classII large" evidence="7">
    <location>
        <begin position="29"/>
        <end position="378"/>
    </location>
</feature>
<dbReference type="Gene3D" id="3.90.1150.10">
    <property type="entry name" value="Aspartate Aminotransferase, domain 1"/>
    <property type="match status" value="1"/>
</dbReference>
<dbReference type="InterPro" id="IPR004839">
    <property type="entry name" value="Aminotransferase_I/II_large"/>
</dbReference>
<dbReference type="Pfam" id="PF00155">
    <property type="entry name" value="Aminotran_1_2"/>
    <property type="match status" value="1"/>
</dbReference>
<evidence type="ECO:0000256" key="2">
    <source>
        <dbReference type="ARBA" id="ARBA00007441"/>
    </source>
</evidence>
<dbReference type="GO" id="GO:0008483">
    <property type="term" value="F:transaminase activity"/>
    <property type="evidence" value="ECO:0007669"/>
    <property type="project" value="UniProtKB-KW"/>
</dbReference>
<evidence type="ECO:0000256" key="5">
    <source>
        <dbReference type="ARBA" id="ARBA00022898"/>
    </source>
</evidence>
<dbReference type="PANTHER" id="PTHR46383">
    <property type="entry name" value="ASPARTATE AMINOTRANSFERASE"/>
    <property type="match status" value="1"/>
</dbReference>
<keyword evidence="4 6" id="KW-0808">Transferase</keyword>
<sequence length="394" mass="43780">MNHRIVPRVRELRYSLIRDMTQRAAAYDDAILLSIGEPDFDTPEPICRQAMADVLQGHTHYSHAQGIPELREALAVRILDQTGLDVHSERIVVTHGGVGGIVAALRTLVDEGDEVLVPEPHYPDYRAHIAFAGGILRPVITRFEEGFIPLAQRIEAAITPKTRVLLLNSPNNPTGAMIPGSVLDELAEVVRKYDLLVISDEVYDEMVFRGEFQSIVTRPGMDERTVVVKSFSKTFAMTGWRIGYSYGPAWIMEHMRKVVNYSTLCANTMGQRAAIAALNADPSLFRAMRDEFSRRSALVCERLNTMPYVRVLPPSGTFYVFADIRAITADSFRFALALLESEHVVVVPGFAFGASGEGCIRLACTVSGARLDEAMDRLGRFLKEYGGRRRHGEG</sequence>
<dbReference type="FunFam" id="3.40.640.10:FF:000033">
    <property type="entry name" value="Aspartate aminotransferase"/>
    <property type="match status" value="1"/>
</dbReference>
<evidence type="ECO:0000313" key="8">
    <source>
        <dbReference type="EMBL" id="HGU34470.1"/>
    </source>
</evidence>
<evidence type="ECO:0000256" key="3">
    <source>
        <dbReference type="ARBA" id="ARBA00022576"/>
    </source>
</evidence>
<dbReference type="GO" id="GO:0006520">
    <property type="term" value="P:amino acid metabolic process"/>
    <property type="evidence" value="ECO:0007669"/>
    <property type="project" value="InterPro"/>
</dbReference>
<dbReference type="EC" id="2.6.1.-" evidence="6"/>
<comment type="cofactor">
    <cofactor evidence="1 6">
        <name>pyridoxal 5'-phosphate</name>
        <dbReference type="ChEBI" id="CHEBI:597326"/>
    </cofactor>
</comment>
<reference evidence="8" key="1">
    <citation type="journal article" date="2020" name="mSystems">
        <title>Genome- and Community-Level Interaction Insights into Carbon Utilization and Element Cycling Functions of Hydrothermarchaeota in Hydrothermal Sediment.</title>
        <authorList>
            <person name="Zhou Z."/>
            <person name="Liu Y."/>
            <person name="Xu W."/>
            <person name="Pan J."/>
            <person name="Luo Z.H."/>
            <person name="Li M."/>
        </authorList>
    </citation>
    <scope>NUCLEOTIDE SEQUENCE [LARGE SCALE GENOMIC DNA]</scope>
    <source>
        <strain evidence="8">SpSt-477</strain>
    </source>
</reference>
<dbReference type="GO" id="GO:0030170">
    <property type="term" value="F:pyridoxal phosphate binding"/>
    <property type="evidence" value="ECO:0007669"/>
    <property type="project" value="InterPro"/>
</dbReference>
<comment type="caution">
    <text evidence="8">The sequence shown here is derived from an EMBL/GenBank/DDBJ whole genome shotgun (WGS) entry which is preliminary data.</text>
</comment>
<keyword evidence="3 6" id="KW-0032">Aminotransferase</keyword>
<dbReference type="SUPFAM" id="SSF53383">
    <property type="entry name" value="PLP-dependent transferases"/>
    <property type="match status" value="1"/>
</dbReference>
<accession>A0A7C4VS36</accession>
<dbReference type="PROSITE" id="PS00105">
    <property type="entry name" value="AA_TRANSFER_CLASS_1"/>
    <property type="match status" value="1"/>
</dbReference>
<gene>
    <name evidence="8" type="ORF">ENS29_16725</name>
</gene>
<proteinExistence type="inferred from homology"/>
<keyword evidence="5" id="KW-0663">Pyridoxal phosphate</keyword>
<dbReference type="InterPro" id="IPR015421">
    <property type="entry name" value="PyrdxlP-dep_Trfase_major"/>
</dbReference>